<dbReference type="PANTHER" id="PTHR24221:SF654">
    <property type="entry name" value="ATP-BINDING CASSETTE SUB-FAMILY B MEMBER 6"/>
    <property type="match status" value="1"/>
</dbReference>
<evidence type="ECO:0000256" key="3">
    <source>
        <dbReference type="ARBA" id="ARBA00022741"/>
    </source>
</evidence>
<feature type="domain" description="ABC transporter" evidence="8">
    <location>
        <begin position="336"/>
        <end position="554"/>
    </location>
</feature>
<keyword evidence="11" id="KW-1185">Reference proteome</keyword>
<comment type="subcellular location">
    <subcellularLocation>
        <location evidence="1">Cell membrane</location>
        <topology evidence="1">Multi-pass membrane protein</topology>
    </subcellularLocation>
</comment>
<feature type="domain" description="ABC transmembrane type-1" evidence="9">
    <location>
        <begin position="36"/>
        <end position="309"/>
    </location>
</feature>
<keyword evidence="2 7" id="KW-0812">Transmembrane</keyword>
<dbReference type="CDD" id="cd03228">
    <property type="entry name" value="ABCC_MRP_Like"/>
    <property type="match status" value="1"/>
</dbReference>
<dbReference type="Proteomes" id="UP001519308">
    <property type="component" value="Unassembled WGS sequence"/>
</dbReference>
<dbReference type="Gene3D" id="1.20.1560.10">
    <property type="entry name" value="ABC transporter type 1, transmembrane domain"/>
    <property type="match status" value="1"/>
</dbReference>
<protein>
    <submittedName>
        <fullName evidence="10">ABC-type bacteriocin/lantibiotic exporter with double-glycine peptidase domain</fullName>
    </submittedName>
</protein>
<dbReference type="SMART" id="SM00382">
    <property type="entry name" value="AAA"/>
    <property type="match status" value="1"/>
</dbReference>
<feature type="transmembrane region" description="Helical" evidence="7">
    <location>
        <begin position="67"/>
        <end position="84"/>
    </location>
</feature>
<keyword evidence="5 7" id="KW-1133">Transmembrane helix</keyword>
<evidence type="ECO:0000256" key="6">
    <source>
        <dbReference type="ARBA" id="ARBA00023136"/>
    </source>
</evidence>
<dbReference type="InterPro" id="IPR039421">
    <property type="entry name" value="Type_1_exporter"/>
</dbReference>
<feature type="transmembrane region" description="Helical" evidence="7">
    <location>
        <begin position="152"/>
        <end position="181"/>
    </location>
</feature>
<evidence type="ECO:0000256" key="5">
    <source>
        <dbReference type="ARBA" id="ARBA00022989"/>
    </source>
</evidence>
<reference evidence="10 11" key="1">
    <citation type="submission" date="2021-03" db="EMBL/GenBank/DDBJ databases">
        <title>Genomic Encyclopedia of Type Strains, Phase IV (KMG-IV): sequencing the most valuable type-strain genomes for metagenomic binning, comparative biology and taxonomic classification.</title>
        <authorList>
            <person name="Goeker M."/>
        </authorList>
    </citation>
    <scope>NUCLEOTIDE SEQUENCE [LARGE SCALE GENOMIC DNA]</scope>
    <source>
        <strain evidence="10 11">DSM 28650</strain>
    </source>
</reference>
<proteinExistence type="predicted"/>
<dbReference type="InterPro" id="IPR036640">
    <property type="entry name" value="ABC1_TM_sf"/>
</dbReference>
<dbReference type="Gene3D" id="3.40.50.300">
    <property type="entry name" value="P-loop containing nucleotide triphosphate hydrolases"/>
    <property type="match status" value="1"/>
</dbReference>
<dbReference type="InterPro" id="IPR003593">
    <property type="entry name" value="AAA+_ATPase"/>
</dbReference>
<evidence type="ECO:0000313" key="10">
    <source>
        <dbReference type="EMBL" id="MBP2023857.1"/>
    </source>
</evidence>
<evidence type="ECO:0000313" key="11">
    <source>
        <dbReference type="Proteomes" id="UP001519308"/>
    </source>
</evidence>
<dbReference type="InterPro" id="IPR011527">
    <property type="entry name" value="ABC1_TM_dom"/>
</dbReference>
<dbReference type="SUPFAM" id="SSF52540">
    <property type="entry name" value="P-loop containing nucleoside triphosphate hydrolases"/>
    <property type="match status" value="1"/>
</dbReference>
<gene>
    <name evidence="10" type="ORF">J2Z44_003699</name>
</gene>
<evidence type="ECO:0000256" key="7">
    <source>
        <dbReference type="SAM" id="Phobius"/>
    </source>
</evidence>
<keyword evidence="3" id="KW-0547">Nucleotide-binding</keyword>
<dbReference type="InterPro" id="IPR003439">
    <property type="entry name" value="ABC_transporter-like_ATP-bd"/>
</dbReference>
<dbReference type="EMBL" id="JAGGLL010000040">
    <property type="protein sequence ID" value="MBP2023857.1"/>
    <property type="molecule type" value="Genomic_DNA"/>
</dbReference>
<evidence type="ECO:0000256" key="4">
    <source>
        <dbReference type="ARBA" id="ARBA00022840"/>
    </source>
</evidence>
<name>A0ABS4K7U9_9CLOT</name>
<feature type="transmembrane region" description="Helical" evidence="7">
    <location>
        <begin position="34"/>
        <end position="55"/>
    </location>
</feature>
<evidence type="ECO:0000256" key="1">
    <source>
        <dbReference type="ARBA" id="ARBA00004651"/>
    </source>
</evidence>
<dbReference type="PROSITE" id="PS50893">
    <property type="entry name" value="ABC_TRANSPORTER_2"/>
    <property type="match status" value="1"/>
</dbReference>
<dbReference type="InterPro" id="IPR027417">
    <property type="entry name" value="P-loop_NTPase"/>
</dbReference>
<evidence type="ECO:0000256" key="2">
    <source>
        <dbReference type="ARBA" id="ARBA00022692"/>
    </source>
</evidence>
<evidence type="ECO:0000259" key="8">
    <source>
        <dbReference type="PROSITE" id="PS50893"/>
    </source>
</evidence>
<dbReference type="SUPFAM" id="SSF90123">
    <property type="entry name" value="ABC transporter transmembrane region"/>
    <property type="match status" value="1"/>
</dbReference>
<comment type="caution">
    <text evidence="10">The sequence shown here is derived from an EMBL/GenBank/DDBJ whole genome shotgun (WGS) entry which is preliminary data.</text>
</comment>
<dbReference type="PANTHER" id="PTHR24221">
    <property type="entry name" value="ATP-BINDING CASSETTE SUB-FAMILY B"/>
    <property type="match status" value="1"/>
</dbReference>
<organism evidence="10 11">
    <name type="scientific">Clostridium punense</name>
    <dbReference type="NCBI Taxonomy" id="1054297"/>
    <lineage>
        <taxon>Bacteria</taxon>
        <taxon>Bacillati</taxon>
        <taxon>Bacillota</taxon>
        <taxon>Clostridia</taxon>
        <taxon>Eubacteriales</taxon>
        <taxon>Clostridiaceae</taxon>
        <taxon>Clostridium</taxon>
    </lineage>
</organism>
<evidence type="ECO:0000259" key="9">
    <source>
        <dbReference type="PROSITE" id="PS50929"/>
    </source>
</evidence>
<accession>A0ABS4K7U9</accession>
<keyword evidence="6 7" id="KW-0472">Membrane</keyword>
<dbReference type="Pfam" id="PF00005">
    <property type="entry name" value="ABC_tran"/>
    <property type="match status" value="1"/>
</dbReference>
<dbReference type="Pfam" id="PF00664">
    <property type="entry name" value="ABC_membrane"/>
    <property type="match status" value="1"/>
</dbReference>
<dbReference type="RefSeq" id="WP_021284732.1">
    <property type="nucleotide sequence ID" value="NZ_JAGGLL010000040.1"/>
</dbReference>
<dbReference type="PROSITE" id="PS50929">
    <property type="entry name" value="ABC_TM1F"/>
    <property type="match status" value="1"/>
</dbReference>
<sequence>MGDKAKEKHLFCSEVLHEGGTDMRKYLKKIRKELGIFTFLTFLGYLFYSLIPYYTKILFEGEYKKAIIGYTVCLSAFVLIAYFCNITQTKYKLKFDKVLKEDYFNKVISLNYEDFSKKKVGEYISFQANDITEIGNDYLAPLMGIVTQTLRVVTYFVIITITLDLKVGLLLIGVSFLGVLFPKSLGAETAKRRNNYLDYQKKYYSKIEEIFNGFKVINSRTRNNIRENHNENLKKVLDERYKYGKANGLMWALNGLGSESLNYITFLYLGYLTFKGNISAGFAIATFQYAQSLMEPVHEILYYMNMTNSSKELVNSFLTFVEGDKAEEKKTPINSFKEITINNLNKSYENFSLQSINLNLEQNKKYALIGLNGSGKSTLFNILSSYIKDYSGEFKVDGKAIKEIETSYLIGTMNQEEYIFSQSFHDNATVFDSYETVDNNPFIGDAERLKESNNCRVLSGGEKKLIALTRLINKDTPIILLDEPFSAVDESKKEDLLNKILSLDKTVVMITHDIGENLGSFDEILFMEGGRLIYTLPYEELKDKKEFKVLQNAVNI</sequence>
<keyword evidence="4" id="KW-0067">ATP-binding</keyword>